<evidence type="ECO:0000313" key="8">
    <source>
        <dbReference type="Proteomes" id="UP000238327"/>
    </source>
</evidence>
<dbReference type="AlphaFoldDB" id="A0A2R3QHL9"/>
<dbReference type="InterPro" id="IPR023214">
    <property type="entry name" value="HAD_sf"/>
</dbReference>
<evidence type="ECO:0000256" key="1">
    <source>
        <dbReference type="ARBA" id="ARBA00000830"/>
    </source>
</evidence>
<organism evidence="7 8">
    <name type="scientific">Ectopseudomonas mendocina</name>
    <name type="common">Pseudomonas mendocina</name>
    <dbReference type="NCBI Taxonomy" id="300"/>
    <lineage>
        <taxon>Bacteria</taxon>
        <taxon>Pseudomonadati</taxon>
        <taxon>Pseudomonadota</taxon>
        <taxon>Gammaproteobacteria</taxon>
        <taxon>Pseudomonadales</taxon>
        <taxon>Pseudomonadaceae</taxon>
        <taxon>Ectopseudomonas</taxon>
    </lineage>
</organism>
<dbReference type="PANTHER" id="PTHR43434:SF1">
    <property type="entry name" value="PHOSPHOGLYCOLATE PHOSPHATASE"/>
    <property type="match status" value="1"/>
</dbReference>
<gene>
    <name evidence="7" type="ORF">C7A17_00230</name>
</gene>
<evidence type="ECO:0000256" key="5">
    <source>
        <dbReference type="ARBA" id="ARBA00022723"/>
    </source>
</evidence>
<evidence type="ECO:0000256" key="4">
    <source>
        <dbReference type="ARBA" id="ARBA00013078"/>
    </source>
</evidence>
<reference evidence="7 8" key="1">
    <citation type="submission" date="2018-03" db="EMBL/GenBank/DDBJ databases">
        <title>Complete genome sequence and methylome analysis of Pseudomonas mendocina NEB 698.</title>
        <authorList>
            <person name="Morgan R.D."/>
        </authorList>
    </citation>
    <scope>NUCLEOTIDE SEQUENCE [LARGE SCALE GENOMIC DNA]</scope>
    <source>
        <strain evidence="7 8">NEB698</strain>
    </source>
</reference>
<dbReference type="EC" id="3.1.3.18" evidence="4"/>
<dbReference type="EMBL" id="CP027657">
    <property type="protein sequence ID" value="AVO51259.1"/>
    <property type="molecule type" value="Genomic_DNA"/>
</dbReference>
<dbReference type="Proteomes" id="UP000238327">
    <property type="component" value="Chromosome"/>
</dbReference>
<dbReference type="GO" id="GO:0008967">
    <property type="term" value="F:phosphoglycolate phosphatase activity"/>
    <property type="evidence" value="ECO:0007669"/>
    <property type="project" value="UniProtKB-EC"/>
</dbReference>
<sequence length="239" mass="25403">MPHASPTALIFELSGCLVDFGARTLPVALQRLHPQRERPALASTAEQALASMLGTTPIPAQLQDLQQTLSEVAGEHSELTPGAAQLLAALHADGIPCAWLDALPADASLRLAEALPTPVEAVLTRQTRPWPAPDGCWQALSQLEVQRLDGCIVVSGNPLLLQAGLNAGCWTIGLAACGPLCGYALSDWQALNASEQERLRAEATLLLYRLGVHSVVDHLEAIDASLEDIGLRRQKGEKP</sequence>
<dbReference type="SUPFAM" id="SSF56784">
    <property type="entry name" value="HAD-like"/>
    <property type="match status" value="1"/>
</dbReference>
<dbReference type="Gene3D" id="3.40.50.1000">
    <property type="entry name" value="HAD superfamily/HAD-like"/>
    <property type="match status" value="1"/>
</dbReference>
<dbReference type="GO" id="GO:0046872">
    <property type="term" value="F:metal ion binding"/>
    <property type="evidence" value="ECO:0007669"/>
    <property type="project" value="UniProtKB-KW"/>
</dbReference>
<keyword evidence="6" id="KW-0119">Carbohydrate metabolism</keyword>
<evidence type="ECO:0000256" key="3">
    <source>
        <dbReference type="ARBA" id="ARBA00006171"/>
    </source>
</evidence>
<evidence type="ECO:0000256" key="6">
    <source>
        <dbReference type="ARBA" id="ARBA00023277"/>
    </source>
</evidence>
<evidence type="ECO:0000313" key="7">
    <source>
        <dbReference type="EMBL" id="AVO51259.1"/>
    </source>
</evidence>
<accession>A0A2R3QHL9</accession>
<dbReference type="OrthoDB" id="6982008at2"/>
<proteinExistence type="inferred from homology"/>
<dbReference type="InterPro" id="IPR036412">
    <property type="entry name" value="HAD-like_sf"/>
</dbReference>
<comment type="pathway">
    <text evidence="2">Organic acid metabolism; glycolate biosynthesis; glycolate from 2-phosphoglycolate: step 1/1.</text>
</comment>
<dbReference type="PANTHER" id="PTHR43434">
    <property type="entry name" value="PHOSPHOGLYCOLATE PHOSPHATASE"/>
    <property type="match status" value="1"/>
</dbReference>
<dbReference type="GO" id="GO:0006281">
    <property type="term" value="P:DNA repair"/>
    <property type="evidence" value="ECO:0007669"/>
    <property type="project" value="TreeGrafter"/>
</dbReference>
<keyword evidence="5" id="KW-0479">Metal-binding</keyword>
<comment type="catalytic activity">
    <reaction evidence="1">
        <text>2-phosphoglycolate + H2O = glycolate + phosphate</text>
        <dbReference type="Rhea" id="RHEA:14369"/>
        <dbReference type="ChEBI" id="CHEBI:15377"/>
        <dbReference type="ChEBI" id="CHEBI:29805"/>
        <dbReference type="ChEBI" id="CHEBI:43474"/>
        <dbReference type="ChEBI" id="CHEBI:58033"/>
        <dbReference type="EC" id="3.1.3.18"/>
    </reaction>
</comment>
<name>A0A2R3QHL9_ECTME</name>
<dbReference type="RefSeq" id="WP_106736016.1">
    <property type="nucleotide sequence ID" value="NZ_CP027657.1"/>
</dbReference>
<evidence type="ECO:0000256" key="2">
    <source>
        <dbReference type="ARBA" id="ARBA00004818"/>
    </source>
</evidence>
<comment type="similarity">
    <text evidence="3">Belongs to the HAD-like hydrolase superfamily. CbbY/CbbZ/Gph/YieH family.</text>
</comment>
<dbReference type="GO" id="GO:0005829">
    <property type="term" value="C:cytosol"/>
    <property type="evidence" value="ECO:0007669"/>
    <property type="project" value="TreeGrafter"/>
</dbReference>
<protein>
    <recommendedName>
        <fullName evidence="4">phosphoglycolate phosphatase</fullName>
        <ecNumber evidence="4">3.1.3.18</ecNumber>
    </recommendedName>
</protein>
<dbReference type="InterPro" id="IPR050155">
    <property type="entry name" value="HAD-like_hydrolase_sf"/>
</dbReference>